<feature type="domain" description="Guanylate cyclase" evidence="2">
    <location>
        <begin position="183"/>
        <end position="312"/>
    </location>
</feature>
<reference evidence="3 4" key="1">
    <citation type="submission" date="2018-10" db="EMBL/GenBank/DDBJ databases">
        <title>Ulvibacterium marinum gen. nov., sp. nov., a novel marine bacterium of the family Flavobacteriaceae, isolated from a culture of the green alga Ulva prolifera.</title>
        <authorList>
            <person name="Zhang Z."/>
        </authorList>
    </citation>
    <scope>NUCLEOTIDE SEQUENCE [LARGE SCALE GENOMIC DNA]</scope>
    <source>
        <strain evidence="3 4">CCMM003</strain>
    </source>
</reference>
<evidence type="ECO:0000256" key="1">
    <source>
        <dbReference type="SAM" id="Phobius"/>
    </source>
</evidence>
<proteinExistence type="predicted"/>
<dbReference type="InterPro" id="IPR029787">
    <property type="entry name" value="Nucleotide_cyclase"/>
</dbReference>
<gene>
    <name evidence="3" type="ORF">D7Z94_19210</name>
</gene>
<dbReference type="InterPro" id="IPR050697">
    <property type="entry name" value="Adenylyl/Guanylyl_Cyclase_3/4"/>
</dbReference>
<dbReference type="OrthoDB" id="9768499at2"/>
<feature type="transmembrane region" description="Helical" evidence="1">
    <location>
        <begin position="88"/>
        <end position="115"/>
    </location>
</feature>
<name>A0A3B0C542_9FLAO</name>
<dbReference type="CDD" id="cd07302">
    <property type="entry name" value="CHD"/>
    <property type="match status" value="1"/>
</dbReference>
<dbReference type="PANTHER" id="PTHR43081:SF1">
    <property type="entry name" value="ADENYLATE CYCLASE, TERMINAL-DIFFERENTIATION SPECIFIC"/>
    <property type="match status" value="1"/>
</dbReference>
<evidence type="ECO:0000313" key="3">
    <source>
        <dbReference type="EMBL" id="RKN78356.1"/>
    </source>
</evidence>
<keyword evidence="4" id="KW-1185">Reference proteome</keyword>
<organism evidence="3 4">
    <name type="scientific">Ulvibacterium marinum</name>
    <dbReference type="NCBI Taxonomy" id="2419782"/>
    <lineage>
        <taxon>Bacteria</taxon>
        <taxon>Pseudomonadati</taxon>
        <taxon>Bacteroidota</taxon>
        <taxon>Flavobacteriia</taxon>
        <taxon>Flavobacteriales</taxon>
        <taxon>Flavobacteriaceae</taxon>
        <taxon>Ulvibacterium</taxon>
    </lineage>
</organism>
<accession>A0A3B0C542</accession>
<dbReference type="PROSITE" id="PS50125">
    <property type="entry name" value="GUANYLATE_CYCLASE_2"/>
    <property type="match status" value="1"/>
</dbReference>
<dbReference type="Pfam" id="PF00211">
    <property type="entry name" value="Guanylate_cyc"/>
    <property type="match status" value="1"/>
</dbReference>
<dbReference type="GO" id="GO:0009190">
    <property type="term" value="P:cyclic nucleotide biosynthetic process"/>
    <property type="evidence" value="ECO:0007669"/>
    <property type="project" value="InterPro"/>
</dbReference>
<comment type="caution">
    <text evidence="3">The sequence shown here is derived from an EMBL/GenBank/DDBJ whole genome shotgun (WGS) entry which is preliminary data.</text>
</comment>
<dbReference type="Gene3D" id="3.30.70.1230">
    <property type="entry name" value="Nucleotide cyclase"/>
    <property type="match status" value="1"/>
</dbReference>
<dbReference type="Proteomes" id="UP000276603">
    <property type="component" value="Unassembled WGS sequence"/>
</dbReference>
<feature type="transmembrane region" description="Helical" evidence="1">
    <location>
        <begin position="12"/>
        <end position="30"/>
    </location>
</feature>
<dbReference type="EMBL" id="RBCJ01000004">
    <property type="protein sequence ID" value="RKN78356.1"/>
    <property type="molecule type" value="Genomic_DNA"/>
</dbReference>
<evidence type="ECO:0000313" key="4">
    <source>
        <dbReference type="Proteomes" id="UP000276603"/>
    </source>
</evidence>
<dbReference type="RefSeq" id="WP_120713263.1">
    <property type="nucleotide sequence ID" value="NZ_RBCJ01000004.1"/>
</dbReference>
<keyword evidence="1" id="KW-0812">Transmembrane</keyword>
<dbReference type="GO" id="GO:0035556">
    <property type="term" value="P:intracellular signal transduction"/>
    <property type="evidence" value="ECO:0007669"/>
    <property type="project" value="InterPro"/>
</dbReference>
<keyword evidence="1" id="KW-0472">Membrane</keyword>
<dbReference type="SUPFAM" id="SSF55073">
    <property type="entry name" value="Nucleotide cyclase"/>
    <property type="match status" value="1"/>
</dbReference>
<keyword evidence="1" id="KW-1133">Transmembrane helix</keyword>
<sequence length="366" mass="41455">MLSPRAKRNIARIIPFGLIWLVLGLVFLTVEQVIINSSDTSSSSAIRVDFEILVFACLAVTAVGLLVGAIELLFLNKLFAKKSFLKKIFYKLFIYLVFSFLVILIMFPIAAAIEIETHVLDNQVWKKYHDFLNSAEYLSTLLQMMVSLGVSLMYAEISDNIGHGVLINFFTGKYHRPKEEERIFMFADMKSSTAIAETLGHIKYFELLRTYYYDLSSAIVNSFGEVYQYVGDEIVVSWTSEKGIQNNNCIQCFFNMKKDLKKKSDWYQKHFGISPDFKAGFHFGKVTTGEIGALKKEIIFTGDVMNTTARIQSLCNEHGVDIIVSDHLLNHLNLGKGFKIESLGEHILKGKEKKIGISTVHQNTIP</sequence>
<protein>
    <submittedName>
        <fullName evidence="3">Adenylate/guanylate cyclase domain-containing protein</fullName>
    </submittedName>
</protein>
<feature type="transmembrane region" description="Helical" evidence="1">
    <location>
        <begin position="50"/>
        <end position="76"/>
    </location>
</feature>
<dbReference type="PANTHER" id="PTHR43081">
    <property type="entry name" value="ADENYLATE CYCLASE, TERMINAL-DIFFERENTIATION SPECIFIC-RELATED"/>
    <property type="match status" value="1"/>
</dbReference>
<dbReference type="GO" id="GO:0004016">
    <property type="term" value="F:adenylate cyclase activity"/>
    <property type="evidence" value="ECO:0007669"/>
    <property type="project" value="UniProtKB-ARBA"/>
</dbReference>
<dbReference type="AlphaFoldDB" id="A0A3B0C542"/>
<evidence type="ECO:0000259" key="2">
    <source>
        <dbReference type="PROSITE" id="PS50125"/>
    </source>
</evidence>
<dbReference type="InterPro" id="IPR001054">
    <property type="entry name" value="A/G_cyclase"/>
</dbReference>